<reference evidence="5" key="1">
    <citation type="submission" date="2024-02" db="UniProtKB">
        <authorList>
            <consortium name="WormBaseParasite"/>
        </authorList>
    </citation>
    <scope>IDENTIFICATION</scope>
</reference>
<proteinExistence type="predicted"/>
<dbReference type="Gene3D" id="3.40.50.1820">
    <property type="entry name" value="alpha/beta hydrolase"/>
    <property type="match status" value="1"/>
</dbReference>
<feature type="transmembrane region" description="Helical" evidence="1">
    <location>
        <begin position="269"/>
        <end position="291"/>
    </location>
</feature>
<feature type="chain" id="PRO_5042246064" description="Fungal lipase-type domain-containing protein" evidence="2">
    <location>
        <begin position="20"/>
        <end position="292"/>
    </location>
</feature>
<dbReference type="Pfam" id="PF01764">
    <property type="entry name" value="Lipase_3"/>
    <property type="match status" value="1"/>
</dbReference>
<dbReference type="WBParaSite" id="MBELARI_LOCUS12262">
    <property type="protein sequence ID" value="MBELARI_LOCUS12262"/>
    <property type="gene ID" value="MBELARI_LOCUS12262"/>
</dbReference>
<dbReference type="Proteomes" id="UP000887575">
    <property type="component" value="Unassembled WGS sequence"/>
</dbReference>
<evidence type="ECO:0000313" key="4">
    <source>
        <dbReference type="Proteomes" id="UP000887575"/>
    </source>
</evidence>
<keyword evidence="1" id="KW-0472">Membrane</keyword>
<name>A0AAF3EE70_9BILA</name>
<keyword evidence="2" id="KW-0732">Signal</keyword>
<evidence type="ECO:0000259" key="3">
    <source>
        <dbReference type="Pfam" id="PF01764"/>
    </source>
</evidence>
<evidence type="ECO:0000256" key="1">
    <source>
        <dbReference type="SAM" id="Phobius"/>
    </source>
</evidence>
<dbReference type="InterPro" id="IPR002921">
    <property type="entry name" value="Fungal_lipase-type"/>
</dbReference>
<protein>
    <recommendedName>
        <fullName evidence="3">Fungal lipase-type domain-containing protein</fullName>
    </recommendedName>
</protein>
<feature type="signal peptide" evidence="2">
    <location>
        <begin position="1"/>
        <end position="19"/>
    </location>
</feature>
<dbReference type="AlphaFoldDB" id="A0AAF3EE70"/>
<dbReference type="CDD" id="cd00519">
    <property type="entry name" value="Lipase_3"/>
    <property type="match status" value="1"/>
</dbReference>
<keyword evidence="1" id="KW-0812">Transmembrane</keyword>
<dbReference type="PANTHER" id="PTHR45908">
    <property type="entry name" value="PROTEIN CBG11750-RELATED"/>
    <property type="match status" value="1"/>
</dbReference>
<organism evidence="4 5">
    <name type="scientific">Mesorhabditis belari</name>
    <dbReference type="NCBI Taxonomy" id="2138241"/>
    <lineage>
        <taxon>Eukaryota</taxon>
        <taxon>Metazoa</taxon>
        <taxon>Ecdysozoa</taxon>
        <taxon>Nematoda</taxon>
        <taxon>Chromadorea</taxon>
        <taxon>Rhabditida</taxon>
        <taxon>Rhabditina</taxon>
        <taxon>Rhabditomorpha</taxon>
        <taxon>Rhabditoidea</taxon>
        <taxon>Rhabditidae</taxon>
        <taxon>Mesorhabditinae</taxon>
        <taxon>Mesorhabditis</taxon>
    </lineage>
</organism>
<evidence type="ECO:0000313" key="5">
    <source>
        <dbReference type="WBParaSite" id="MBELARI_LOCUS12262"/>
    </source>
</evidence>
<keyword evidence="1" id="KW-1133">Transmembrane helix</keyword>
<dbReference type="InterPro" id="IPR029058">
    <property type="entry name" value="AB_hydrolase_fold"/>
</dbReference>
<dbReference type="GO" id="GO:0006629">
    <property type="term" value="P:lipid metabolic process"/>
    <property type="evidence" value="ECO:0007669"/>
    <property type="project" value="InterPro"/>
</dbReference>
<sequence>MFRITSFLLFLSAPLFVLAGILPSKGNECQMYIAYSAVKNNYVIAFRGTNGISELIIDGLSSLNTYDAFQAGTYNGGGRVNHYFYEGVRSLWPTIKANLGQTNPDTTFFITGHSLGGAMASVTAARLSLEGLATNNLIRLYTFGQPRTWDYETATAFPNWVPYTWRTVHHADPVPHGPPMDTSGAKTGPYHHTREIWFNEKFDSLSYCSIQSGEDPTCSNQIGDFNFTVDVVKSEHLRYFGVDVNDYGANGCADSPSPSSSTAPITSTITSTASIIHSILTPFILLLVILCK</sequence>
<keyword evidence="4" id="KW-1185">Reference proteome</keyword>
<accession>A0AAF3EE70</accession>
<dbReference type="SUPFAM" id="SSF53474">
    <property type="entry name" value="alpha/beta-Hydrolases"/>
    <property type="match status" value="1"/>
</dbReference>
<evidence type="ECO:0000256" key="2">
    <source>
        <dbReference type="SAM" id="SignalP"/>
    </source>
</evidence>
<feature type="domain" description="Fungal lipase-type" evidence="3">
    <location>
        <begin position="43"/>
        <end position="180"/>
    </location>
</feature>